<dbReference type="EMBL" id="JABSTR010000005">
    <property type="protein sequence ID" value="KAH9369849.1"/>
    <property type="molecule type" value="Genomic_DNA"/>
</dbReference>
<organism evidence="2 3">
    <name type="scientific">Haemaphysalis longicornis</name>
    <name type="common">Bush tick</name>
    <dbReference type="NCBI Taxonomy" id="44386"/>
    <lineage>
        <taxon>Eukaryota</taxon>
        <taxon>Metazoa</taxon>
        <taxon>Ecdysozoa</taxon>
        <taxon>Arthropoda</taxon>
        <taxon>Chelicerata</taxon>
        <taxon>Arachnida</taxon>
        <taxon>Acari</taxon>
        <taxon>Parasitiformes</taxon>
        <taxon>Ixodida</taxon>
        <taxon>Ixodoidea</taxon>
        <taxon>Ixodidae</taxon>
        <taxon>Haemaphysalinae</taxon>
        <taxon>Haemaphysalis</taxon>
    </lineage>
</organism>
<proteinExistence type="inferred from homology"/>
<protein>
    <submittedName>
        <fullName evidence="2">Uncharacterized protein</fullName>
    </submittedName>
</protein>
<reference evidence="2 3" key="1">
    <citation type="journal article" date="2020" name="Cell">
        <title>Large-Scale Comparative Analyses of Tick Genomes Elucidate Their Genetic Diversity and Vector Capacities.</title>
        <authorList>
            <consortium name="Tick Genome and Microbiome Consortium (TIGMIC)"/>
            <person name="Jia N."/>
            <person name="Wang J."/>
            <person name="Shi W."/>
            <person name="Du L."/>
            <person name="Sun Y."/>
            <person name="Zhan W."/>
            <person name="Jiang J.F."/>
            <person name="Wang Q."/>
            <person name="Zhang B."/>
            <person name="Ji P."/>
            <person name="Bell-Sakyi L."/>
            <person name="Cui X.M."/>
            <person name="Yuan T.T."/>
            <person name="Jiang B.G."/>
            <person name="Yang W.F."/>
            <person name="Lam T.T."/>
            <person name="Chang Q.C."/>
            <person name="Ding S.J."/>
            <person name="Wang X.J."/>
            <person name="Zhu J.G."/>
            <person name="Ruan X.D."/>
            <person name="Zhao L."/>
            <person name="Wei J.T."/>
            <person name="Ye R.Z."/>
            <person name="Que T.C."/>
            <person name="Du C.H."/>
            <person name="Zhou Y.H."/>
            <person name="Cheng J.X."/>
            <person name="Dai P.F."/>
            <person name="Guo W.B."/>
            <person name="Han X.H."/>
            <person name="Huang E.J."/>
            <person name="Li L.F."/>
            <person name="Wei W."/>
            <person name="Gao Y.C."/>
            <person name="Liu J.Z."/>
            <person name="Shao H.Z."/>
            <person name="Wang X."/>
            <person name="Wang C.C."/>
            <person name="Yang T.C."/>
            <person name="Huo Q.B."/>
            <person name="Li W."/>
            <person name="Chen H.Y."/>
            <person name="Chen S.E."/>
            <person name="Zhou L.G."/>
            <person name="Ni X.B."/>
            <person name="Tian J.H."/>
            <person name="Sheng Y."/>
            <person name="Liu T."/>
            <person name="Pan Y.S."/>
            <person name="Xia L.Y."/>
            <person name="Li J."/>
            <person name="Zhao F."/>
            <person name="Cao W.C."/>
        </authorList>
    </citation>
    <scope>NUCLEOTIDE SEQUENCE [LARGE SCALE GENOMIC DNA]</scope>
    <source>
        <strain evidence="2">HaeL-2018</strain>
    </source>
</reference>
<dbReference type="GO" id="GO:0005634">
    <property type="term" value="C:nucleus"/>
    <property type="evidence" value="ECO:0007669"/>
    <property type="project" value="TreeGrafter"/>
</dbReference>
<dbReference type="GO" id="GO:0019888">
    <property type="term" value="F:protein phosphatase regulator activity"/>
    <property type="evidence" value="ECO:0007669"/>
    <property type="project" value="InterPro"/>
</dbReference>
<dbReference type="PANTHER" id="PTHR16487">
    <property type="entry name" value="PPP4R2-RELATED PROTEIN"/>
    <property type="match status" value="1"/>
</dbReference>
<name>A0A9J6G593_HAELO</name>
<dbReference type="GO" id="GO:0005737">
    <property type="term" value="C:cytoplasm"/>
    <property type="evidence" value="ECO:0007669"/>
    <property type="project" value="TreeGrafter"/>
</dbReference>
<sequence>MNYSKEAFLDELTDFANRNLAQAPLLLDEFLAYDAKTGDTVFPWEKLRRLLSRKLELVMDEFHEASPTDDPPAMPNVEAFKYEEMKYGIFEATKRFDCASLNIQRLCELVVDPWKHYNRTHKFMRAVEKNFLVVRTIEPRSFAQHASVSVQGVGDGAVNGSFTGTTAESLGRVKYKHGHAEEQDISAHMWLGHKQGHPSQ</sequence>
<evidence type="ECO:0000313" key="2">
    <source>
        <dbReference type="EMBL" id="KAH9369849.1"/>
    </source>
</evidence>
<accession>A0A9J6G593</accession>
<dbReference type="OrthoDB" id="341898at2759"/>
<dbReference type="PANTHER" id="PTHR16487:SF0">
    <property type="entry name" value="PROTEIN PHOSPHATASE 4 REGULATORY SUBUNIT 2-RELATED"/>
    <property type="match status" value="1"/>
</dbReference>
<comment type="similarity">
    <text evidence="1">Belongs to the PPP4R2 family.</text>
</comment>
<comment type="caution">
    <text evidence="2">The sequence shown here is derived from an EMBL/GenBank/DDBJ whole genome shotgun (WGS) entry which is preliminary data.</text>
</comment>
<dbReference type="InterPro" id="IPR015267">
    <property type="entry name" value="PPP4R2"/>
</dbReference>
<dbReference type="Proteomes" id="UP000821853">
    <property type="component" value="Chromosome 3"/>
</dbReference>
<keyword evidence="3" id="KW-1185">Reference proteome</keyword>
<dbReference type="VEuPathDB" id="VectorBase:HLOH_061674"/>
<dbReference type="Pfam" id="PF09184">
    <property type="entry name" value="PPP4R2"/>
    <property type="match status" value="1"/>
</dbReference>
<dbReference type="GO" id="GO:0030289">
    <property type="term" value="C:protein phosphatase 4 complex"/>
    <property type="evidence" value="ECO:0007669"/>
    <property type="project" value="InterPro"/>
</dbReference>
<dbReference type="AlphaFoldDB" id="A0A9J6G593"/>
<evidence type="ECO:0000313" key="3">
    <source>
        <dbReference type="Proteomes" id="UP000821853"/>
    </source>
</evidence>
<gene>
    <name evidence="2" type="ORF">HPB48_004025</name>
</gene>
<evidence type="ECO:0000256" key="1">
    <source>
        <dbReference type="ARBA" id="ARBA00009207"/>
    </source>
</evidence>